<dbReference type="InterPro" id="IPR023214">
    <property type="entry name" value="HAD_sf"/>
</dbReference>
<accession>A0A0D7DXI5</accession>
<dbReference type="InterPro" id="IPR036412">
    <property type="entry name" value="HAD-like_sf"/>
</dbReference>
<dbReference type="Gene3D" id="3.90.1470.10">
    <property type="entry name" value="thrh gene product, domain 2"/>
    <property type="match status" value="1"/>
</dbReference>
<evidence type="ECO:0000313" key="1">
    <source>
        <dbReference type="EMBL" id="KIZ33244.1"/>
    </source>
</evidence>
<dbReference type="AlphaFoldDB" id="A0A0D7DXI5"/>
<dbReference type="EMBL" id="JXXD01000261">
    <property type="protein sequence ID" value="KIZ33244.1"/>
    <property type="molecule type" value="Genomic_DNA"/>
</dbReference>
<reference evidence="1 2" key="1">
    <citation type="submission" date="2014-11" db="EMBL/GenBank/DDBJ databases">
        <title>Genomics and ecophysiology of heterotrophic nitrogen fixing bacteria isolated from estuarine surface water.</title>
        <authorList>
            <person name="Bentzon-Tilia M."/>
            <person name="Severin I."/>
            <person name="Hansen L.H."/>
            <person name="Riemann L."/>
        </authorList>
    </citation>
    <scope>NUCLEOTIDE SEQUENCE [LARGE SCALE GENOMIC DNA]</scope>
    <source>
        <strain evidence="1 2">BAL361</strain>
    </source>
</reference>
<dbReference type="Gene3D" id="3.40.50.1000">
    <property type="entry name" value="HAD superfamily/HAD-like"/>
    <property type="match status" value="1"/>
</dbReference>
<dbReference type="SUPFAM" id="SSF56784">
    <property type="entry name" value="HAD-like"/>
    <property type="match status" value="1"/>
</dbReference>
<dbReference type="Pfam" id="PF00702">
    <property type="entry name" value="Hydrolase"/>
    <property type="match status" value="1"/>
</dbReference>
<dbReference type="NCBIfam" id="NF010109">
    <property type="entry name" value="PRK13582.1"/>
    <property type="match status" value="1"/>
</dbReference>
<dbReference type="RefSeq" id="WP_014821108.1">
    <property type="nucleotide sequence ID" value="NZ_JAMOHO010000002.1"/>
</dbReference>
<comment type="caution">
    <text evidence="1">The sequence shown here is derived from an EMBL/GenBank/DDBJ whole genome shotgun (WGS) entry which is preliminary data.</text>
</comment>
<sequence>MKLACIDLEGVLVPELWPIIAERTGIDSLALTTREVPDYDLLMRNRIALLRDNGLRLSCVSRILSHVEPVPGARQFLDELSFNEYEINIISDCFLELANPLFDLLGGPTAMCHRLNVDRFGFVTDCSFYKRAGKEDHVAQALSEGRYVLAVGDAFNDLAMLRMANKSYLVSPSAATRAAAPDIKTVASVDEIIPLLVHERAALE</sequence>
<gene>
    <name evidence="1" type="ORF">LO50_21505</name>
</gene>
<organism evidence="1 2">
    <name type="scientific">Stutzerimonas stutzeri</name>
    <name type="common">Pseudomonas stutzeri</name>
    <dbReference type="NCBI Taxonomy" id="316"/>
    <lineage>
        <taxon>Bacteria</taxon>
        <taxon>Pseudomonadati</taxon>
        <taxon>Pseudomonadota</taxon>
        <taxon>Gammaproteobacteria</taxon>
        <taxon>Pseudomonadales</taxon>
        <taxon>Pseudomonadaceae</taxon>
        <taxon>Stutzerimonas</taxon>
    </lineage>
</organism>
<proteinExistence type="predicted"/>
<dbReference type="Proteomes" id="UP000032439">
    <property type="component" value="Unassembled WGS sequence"/>
</dbReference>
<dbReference type="PATRIC" id="fig|316.110.peg.2741"/>
<protein>
    <submittedName>
        <fullName evidence="1">Phosphoserine phosphatase</fullName>
    </submittedName>
</protein>
<name>A0A0D7DXI5_STUST</name>
<evidence type="ECO:0000313" key="2">
    <source>
        <dbReference type="Proteomes" id="UP000032439"/>
    </source>
</evidence>